<dbReference type="STRING" id="52247.A0A4T0X0T7"/>
<organism evidence="21 22">
    <name type="scientific">Pichia inconspicua</name>
    <dbReference type="NCBI Taxonomy" id="52247"/>
    <lineage>
        <taxon>Eukaryota</taxon>
        <taxon>Fungi</taxon>
        <taxon>Dikarya</taxon>
        <taxon>Ascomycota</taxon>
        <taxon>Saccharomycotina</taxon>
        <taxon>Pichiomycetes</taxon>
        <taxon>Pichiales</taxon>
        <taxon>Pichiaceae</taxon>
        <taxon>Pichia</taxon>
    </lineage>
</organism>
<dbReference type="PROSITE" id="PS00440">
    <property type="entry name" value="ACYLTRANSF_C_2"/>
    <property type="match status" value="1"/>
</dbReference>
<evidence type="ECO:0000256" key="10">
    <source>
        <dbReference type="ARBA" id="ARBA00023128"/>
    </source>
</evidence>
<dbReference type="Gene3D" id="3.30.559.10">
    <property type="entry name" value="Chloramphenicol acetyltransferase-like domain"/>
    <property type="match status" value="1"/>
</dbReference>
<keyword evidence="8" id="KW-0809">Transit peptide</keyword>
<keyword evidence="4" id="KW-0813">Transport</keyword>
<gene>
    <name evidence="21" type="ORF">CANINC_002647</name>
</gene>
<dbReference type="InterPro" id="IPR042231">
    <property type="entry name" value="Cho/carn_acyl_trans_2"/>
</dbReference>
<evidence type="ECO:0000256" key="14">
    <source>
        <dbReference type="ARBA" id="ARBA00052702"/>
    </source>
</evidence>
<evidence type="ECO:0000256" key="5">
    <source>
        <dbReference type="ARBA" id="ARBA00022679"/>
    </source>
</evidence>
<dbReference type="EC" id="2.3.1.7" evidence="16"/>
<evidence type="ECO:0000256" key="2">
    <source>
        <dbReference type="ARBA" id="ARBA00004443"/>
    </source>
</evidence>
<comment type="similarity">
    <text evidence="3 19">Belongs to the carnitine/choline acetyltransferase family.</text>
</comment>
<evidence type="ECO:0000256" key="16">
    <source>
        <dbReference type="ARBA" id="ARBA00066910"/>
    </source>
</evidence>
<reference evidence="21 22" key="1">
    <citation type="journal article" date="2019" name="Front. Genet.">
        <title>Whole-Genome Sequencing of the Opportunistic Yeast Pathogen Candida inconspicua Uncovers Its Hybrid Origin.</title>
        <authorList>
            <person name="Mixao V."/>
            <person name="Hansen A.P."/>
            <person name="Saus E."/>
            <person name="Boekhout T."/>
            <person name="Lass-Florl C."/>
            <person name="Gabaldon T."/>
        </authorList>
    </citation>
    <scope>NUCLEOTIDE SEQUENCE [LARGE SCALE GENOMIC DNA]</scope>
    <source>
        <strain evidence="21 22">CBS 180</strain>
    </source>
</reference>
<dbReference type="GO" id="GO:0009437">
    <property type="term" value="P:carnitine metabolic process"/>
    <property type="evidence" value="ECO:0007669"/>
    <property type="project" value="TreeGrafter"/>
</dbReference>
<evidence type="ECO:0000256" key="3">
    <source>
        <dbReference type="ARBA" id="ARBA00005232"/>
    </source>
</evidence>
<evidence type="ECO:0000256" key="13">
    <source>
        <dbReference type="ARBA" id="ARBA00023315"/>
    </source>
</evidence>
<keyword evidence="11" id="KW-0472">Membrane</keyword>
<keyword evidence="9" id="KW-0443">Lipid metabolism</keyword>
<dbReference type="InterPro" id="IPR039551">
    <property type="entry name" value="Cho/carn_acyl_trans"/>
</dbReference>
<keyword evidence="5 19" id="KW-0808">Transferase</keyword>
<dbReference type="GO" id="GO:0004092">
    <property type="term" value="F:carnitine O-acetyltransferase activity"/>
    <property type="evidence" value="ECO:0007669"/>
    <property type="project" value="UniProtKB-EC"/>
</dbReference>
<evidence type="ECO:0000256" key="18">
    <source>
        <dbReference type="PIRSR" id="PIRSR600542-1"/>
    </source>
</evidence>
<dbReference type="Pfam" id="PF00755">
    <property type="entry name" value="Carn_acyltransf"/>
    <property type="match status" value="1"/>
</dbReference>
<evidence type="ECO:0000256" key="4">
    <source>
        <dbReference type="ARBA" id="ARBA00022448"/>
    </source>
</evidence>
<keyword evidence="13 19" id="KW-0012">Acyltransferase</keyword>
<keyword evidence="7" id="KW-0276">Fatty acid metabolism</keyword>
<evidence type="ECO:0000259" key="20">
    <source>
        <dbReference type="Pfam" id="PF00755"/>
    </source>
</evidence>
<dbReference type="Proteomes" id="UP000307173">
    <property type="component" value="Unassembled WGS sequence"/>
</dbReference>
<evidence type="ECO:0000256" key="15">
    <source>
        <dbReference type="ARBA" id="ARBA00053195"/>
    </source>
</evidence>
<keyword evidence="10" id="KW-0496">Mitochondrion</keyword>
<evidence type="ECO:0000313" key="22">
    <source>
        <dbReference type="Proteomes" id="UP000307173"/>
    </source>
</evidence>
<protein>
    <recommendedName>
        <fullName evidence="17">Carnitine O-acetyltransferase, mitochondrial</fullName>
        <ecNumber evidence="16">2.3.1.7</ecNumber>
    </recommendedName>
</protein>
<keyword evidence="22" id="KW-1185">Reference proteome</keyword>
<feature type="active site" description="Proton acceptor" evidence="18">
    <location>
        <position position="323"/>
    </location>
</feature>
<dbReference type="GO" id="GO:0005777">
    <property type="term" value="C:peroxisome"/>
    <property type="evidence" value="ECO:0007669"/>
    <property type="project" value="UniProtKB-SubCell"/>
</dbReference>
<dbReference type="OrthoDB" id="240216at2759"/>
<dbReference type="EMBL" id="SELW01000415">
    <property type="protein sequence ID" value="TID28214.1"/>
    <property type="molecule type" value="Genomic_DNA"/>
</dbReference>
<comment type="caution">
    <text evidence="21">The sequence shown here is derived from an EMBL/GenBank/DDBJ whole genome shotgun (WGS) entry which is preliminary data.</text>
</comment>
<sequence>MTRSTHSDSHPPLFHYQDKLPSLPVPPLKETLNTFKHSIKPFYPLGEKDPQFIKYSKIIDAFAESSDAHSLQSDLESLAAKERNWLSLYWDNYAYLDYRDPVSPYVSYFYSHKDFNTLVSQDQLLKATLLTTKILSFMESIEDQSLSPELIKGNPFCMESFKWMFNNCREPGPGRDLNPSFDPISNRFMIVISNNHIYKLETHDQSTGKIKPFNELYHSIASIQKDSYRTGPNSNPIGILTAANRDVWYQNYTKLTSSSPTNRANFDTIFQSSFALCLDDSAPITIEEKSRNCWHGNGTNRYFDKPIQIFVAKNGNSGFLGEHSKMDGTPTLRMNDWLVSQIDHYKYSPNHTQKPSSISNFKRLDFEVNTEVSNAIQNEILNFQKRTNDLSIRTWQYFGLGKNDIKLFKTSPDSFVQMLIQLAYYKYQGKIRPTYEAASTRKFFKGRTETCRSASIEARKFVEDWQNTDVPITGKVKSFRNAIKAHSTYVQQASNGFGIDRHLLGLKFQIKDKSSPIIDAFFNDPAFNYSQYWYLSTSQLTSENFNGYGWAPVVPEGFGLAYMINKEWLHINITNYKNNALGLNGEEMAFYLTQAVQELKDALLKEGSAKL</sequence>
<dbReference type="Gene3D" id="3.30.559.70">
    <property type="entry name" value="Choline/Carnitine o-acyltransferase, domain 2"/>
    <property type="match status" value="1"/>
</dbReference>
<evidence type="ECO:0000256" key="11">
    <source>
        <dbReference type="ARBA" id="ARBA00023136"/>
    </source>
</evidence>
<dbReference type="GO" id="GO:0005743">
    <property type="term" value="C:mitochondrial inner membrane"/>
    <property type="evidence" value="ECO:0007669"/>
    <property type="project" value="UniProtKB-SubCell"/>
</dbReference>
<evidence type="ECO:0000256" key="19">
    <source>
        <dbReference type="RuleBase" id="RU003801"/>
    </source>
</evidence>
<evidence type="ECO:0000256" key="9">
    <source>
        <dbReference type="ARBA" id="ARBA00023098"/>
    </source>
</evidence>
<name>A0A4T0X0T7_9ASCO</name>
<dbReference type="InterPro" id="IPR023213">
    <property type="entry name" value="CAT-like_dom_sf"/>
</dbReference>
<evidence type="ECO:0000256" key="1">
    <source>
        <dbReference type="ARBA" id="ARBA00004275"/>
    </source>
</evidence>
<comment type="catalytic activity">
    <reaction evidence="14">
        <text>(R)-carnitine + acetyl-CoA = O-acetyl-(R)-carnitine + CoA</text>
        <dbReference type="Rhea" id="RHEA:21136"/>
        <dbReference type="ChEBI" id="CHEBI:16347"/>
        <dbReference type="ChEBI" id="CHEBI:57287"/>
        <dbReference type="ChEBI" id="CHEBI:57288"/>
        <dbReference type="ChEBI" id="CHEBI:57589"/>
        <dbReference type="EC" id="2.3.1.7"/>
    </reaction>
</comment>
<dbReference type="PANTHER" id="PTHR22589:SF103">
    <property type="entry name" value="CARNITINE O-ACETYL-TRANSFERASE, ISOFORM A-RELATED"/>
    <property type="match status" value="1"/>
</dbReference>
<evidence type="ECO:0000313" key="21">
    <source>
        <dbReference type="EMBL" id="TID28214.1"/>
    </source>
</evidence>
<comment type="subcellular location">
    <subcellularLocation>
        <location evidence="2">Mitochondrion inner membrane</location>
        <topology evidence="2">Peripheral membrane protein</topology>
        <orientation evidence="2">Matrix side</orientation>
    </subcellularLocation>
    <subcellularLocation>
        <location evidence="1">Peroxisome</location>
    </subcellularLocation>
</comment>
<dbReference type="GO" id="GO:0006631">
    <property type="term" value="P:fatty acid metabolic process"/>
    <property type="evidence" value="ECO:0007669"/>
    <property type="project" value="UniProtKB-KW"/>
</dbReference>
<dbReference type="PANTHER" id="PTHR22589">
    <property type="entry name" value="CARNITINE O-ACYLTRANSFERASE"/>
    <property type="match status" value="1"/>
</dbReference>
<evidence type="ECO:0000256" key="8">
    <source>
        <dbReference type="ARBA" id="ARBA00022946"/>
    </source>
</evidence>
<comment type="function">
    <text evidence="15">Carnitine acetylase is specific for short chain fatty acids. Carnitine acetylase seems to affect the flux through the pyruvate dehydrogenase complex. It may be involved as well in the transport of acetyl-CoA into mitochondria.</text>
</comment>
<dbReference type="SUPFAM" id="SSF52777">
    <property type="entry name" value="CoA-dependent acyltransferases"/>
    <property type="match status" value="2"/>
</dbReference>
<dbReference type="AlphaFoldDB" id="A0A4T0X0T7"/>
<evidence type="ECO:0000256" key="6">
    <source>
        <dbReference type="ARBA" id="ARBA00022792"/>
    </source>
</evidence>
<dbReference type="FunFam" id="3.30.559.70:FF:000007">
    <property type="entry name" value="Carnitine O-acetyltransferase, mitochondrial"/>
    <property type="match status" value="1"/>
</dbReference>
<keyword evidence="12" id="KW-0576">Peroxisome</keyword>
<feature type="domain" description="Choline/carnitine acyltransferase" evidence="20">
    <location>
        <begin position="23"/>
        <end position="579"/>
    </location>
</feature>
<proteinExistence type="inferred from homology"/>
<evidence type="ECO:0000256" key="12">
    <source>
        <dbReference type="ARBA" id="ARBA00023140"/>
    </source>
</evidence>
<dbReference type="InterPro" id="IPR000542">
    <property type="entry name" value="Carn_acyl_trans"/>
</dbReference>
<keyword evidence="6" id="KW-0999">Mitochondrion inner membrane</keyword>
<accession>A0A4T0X0T7</accession>
<evidence type="ECO:0000256" key="17">
    <source>
        <dbReference type="ARBA" id="ARBA00073438"/>
    </source>
</evidence>
<evidence type="ECO:0000256" key="7">
    <source>
        <dbReference type="ARBA" id="ARBA00022832"/>
    </source>
</evidence>